<dbReference type="Proteomes" id="UP000324705">
    <property type="component" value="Chromosome 5B"/>
</dbReference>
<protein>
    <recommendedName>
        <fullName evidence="3">Peptidase A1 domain-containing protein</fullName>
    </recommendedName>
</protein>
<dbReference type="Pfam" id="PF14543">
    <property type="entry name" value="TAXi_N"/>
    <property type="match status" value="1"/>
</dbReference>
<dbReference type="Gramene" id="TRITD5Bv1G176600.7">
    <property type="protein sequence ID" value="TRITD5Bv1G176600.7"/>
    <property type="gene ID" value="TRITD5Bv1G176600"/>
</dbReference>
<dbReference type="InterPro" id="IPR021109">
    <property type="entry name" value="Peptidase_aspartic_dom_sf"/>
</dbReference>
<dbReference type="PROSITE" id="PS51767">
    <property type="entry name" value="PEPTIDASE_A1"/>
    <property type="match status" value="1"/>
</dbReference>
<organism evidence="4 5">
    <name type="scientific">Triticum turgidum subsp. durum</name>
    <name type="common">Durum wheat</name>
    <name type="synonym">Triticum durum</name>
    <dbReference type="NCBI Taxonomy" id="4567"/>
    <lineage>
        <taxon>Eukaryota</taxon>
        <taxon>Viridiplantae</taxon>
        <taxon>Streptophyta</taxon>
        <taxon>Embryophyta</taxon>
        <taxon>Tracheophyta</taxon>
        <taxon>Spermatophyta</taxon>
        <taxon>Magnoliopsida</taxon>
        <taxon>Liliopsida</taxon>
        <taxon>Poales</taxon>
        <taxon>Poaceae</taxon>
        <taxon>BOP clade</taxon>
        <taxon>Pooideae</taxon>
        <taxon>Triticodae</taxon>
        <taxon>Triticeae</taxon>
        <taxon>Triticinae</taxon>
        <taxon>Triticum</taxon>
    </lineage>
</organism>
<dbReference type="AlphaFoldDB" id="A0A9R0XEY0"/>
<dbReference type="PROSITE" id="PS00141">
    <property type="entry name" value="ASP_PROTEASE"/>
    <property type="match status" value="1"/>
</dbReference>
<evidence type="ECO:0000259" key="3">
    <source>
        <dbReference type="PROSITE" id="PS51767"/>
    </source>
</evidence>
<dbReference type="InterPro" id="IPR032861">
    <property type="entry name" value="TAXi_N"/>
</dbReference>
<dbReference type="SUPFAM" id="SSF50630">
    <property type="entry name" value="Acid proteases"/>
    <property type="match status" value="1"/>
</dbReference>
<dbReference type="EMBL" id="LT934120">
    <property type="protein sequence ID" value="VAI35277.1"/>
    <property type="molecule type" value="Genomic_DNA"/>
</dbReference>
<dbReference type="InterPro" id="IPR001461">
    <property type="entry name" value="Aspartic_peptidase_A1"/>
</dbReference>
<feature type="signal peptide" evidence="2">
    <location>
        <begin position="1"/>
        <end position="20"/>
    </location>
</feature>
<dbReference type="InterPro" id="IPR033121">
    <property type="entry name" value="PEPTIDASE_A1"/>
</dbReference>
<proteinExistence type="inferred from homology"/>
<comment type="similarity">
    <text evidence="1">Belongs to the peptidase A1 family.</text>
</comment>
<dbReference type="Gene3D" id="2.40.70.10">
    <property type="entry name" value="Acid Proteases"/>
    <property type="match status" value="1"/>
</dbReference>
<feature type="domain" description="Peptidase A1" evidence="3">
    <location>
        <begin position="96"/>
        <end position="227"/>
    </location>
</feature>
<dbReference type="InterPro" id="IPR001969">
    <property type="entry name" value="Aspartic_peptidase_AS"/>
</dbReference>
<evidence type="ECO:0000313" key="4">
    <source>
        <dbReference type="EMBL" id="VAI35277.1"/>
    </source>
</evidence>
<dbReference type="PANTHER" id="PTHR13683:SF232">
    <property type="entry name" value="OS09G0542100 PROTEIN"/>
    <property type="match status" value="1"/>
</dbReference>
<accession>A0A9R0XEY0</accession>
<reference evidence="4 5" key="1">
    <citation type="submission" date="2017-09" db="EMBL/GenBank/DDBJ databases">
        <authorList>
            <consortium name="International Durum Wheat Genome Sequencing Consortium (IDWGSC)"/>
            <person name="Milanesi L."/>
        </authorList>
    </citation>
    <scope>NUCLEOTIDE SEQUENCE [LARGE SCALE GENOMIC DNA]</scope>
    <source>
        <strain evidence="5">cv. Svevo</strain>
    </source>
</reference>
<gene>
    <name evidence="4" type="ORF">TRITD_5Bv1G176600</name>
</gene>
<dbReference type="GO" id="GO:0004190">
    <property type="term" value="F:aspartic-type endopeptidase activity"/>
    <property type="evidence" value="ECO:0007669"/>
    <property type="project" value="InterPro"/>
</dbReference>
<sequence>MGAAARALLLLALVAAGAEALSLDVHHRYSATVRGWAGLRTGPAPGTAEYYAALAGHDDLRRRSLSLAAAPAPGGGPFAFADGNDTYRLNAFGFLHYAVVALGTPNVTFLVALDTGSDLFWVPCDCLKCAPLSSPEYGNLKFDVYSPRKSSTSRKVPCSSSLCDLQTECNSAASKSCPYSIEYLSDNTSSNGVLVEDVLYLATESGKSKITQAPITFAVDRSRRVHF</sequence>
<evidence type="ECO:0000313" key="5">
    <source>
        <dbReference type="Proteomes" id="UP000324705"/>
    </source>
</evidence>
<name>A0A9R0XEY0_TRITD</name>
<dbReference type="PANTHER" id="PTHR13683">
    <property type="entry name" value="ASPARTYL PROTEASES"/>
    <property type="match status" value="1"/>
</dbReference>
<evidence type="ECO:0000256" key="2">
    <source>
        <dbReference type="SAM" id="SignalP"/>
    </source>
</evidence>
<evidence type="ECO:0000256" key="1">
    <source>
        <dbReference type="ARBA" id="ARBA00007447"/>
    </source>
</evidence>
<dbReference type="GO" id="GO:0006508">
    <property type="term" value="P:proteolysis"/>
    <property type="evidence" value="ECO:0007669"/>
    <property type="project" value="InterPro"/>
</dbReference>
<feature type="chain" id="PRO_5040517475" description="Peptidase A1 domain-containing protein" evidence="2">
    <location>
        <begin position="21"/>
        <end position="227"/>
    </location>
</feature>
<keyword evidence="2" id="KW-0732">Signal</keyword>
<keyword evidence="5" id="KW-1185">Reference proteome</keyword>